<accession>A0A432V6T5</accession>
<organism evidence="1 2">
    <name type="scientific">Borborobacter arsenicus</name>
    <dbReference type="NCBI Taxonomy" id="1851146"/>
    <lineage>
        <taxon>Bacteria</taxon>
        <taxon>Pseudomonadati</taxon>
        <taxon>Pseudomonadota</taxon>
        <taxon>Alphaproteobacteria</taxon>
        <taxon>Hyphomicrobiales</taxon>
        <taxon>Phyllobacteriaceae</taxon>
        <taxon>Borborobacter</taxon>
    </lineage>
</organism>
<gene>
    <name evidence="1" type="ORF">EET67_09705</name>
</gene>
<proteinExistence type="predicted"/>
<dbReference type="Proteomes" id="UP000281647">
    <property type="component" value="Unassembled WGS sequence"/>
</dbReference>
<keyword evidence="2" id="KW-1185">Reference proteome</keyword>
<comment type="caution">
    <text evidence="1">The sequence shown here is derived from an EMBL/GenBank/DDBJ whole genome shotgun (WGS) entry which is preliminary data.</text>
</comment>
<name>A0A432V6T5_9HYPH</name>
<dbReference type="EMBL" id="RKST01000008">
    <property type="protein sequence ID" value="RUM97884.1"/>
    <property type="molecule type" value="Genomic_DNA"/>
</dbReference>
<dbReference type="AlphaFoldDB" id="A0A432V6T5"/>
<evidence type="ECO:0000313" key="1">
    <source>
        <dbReference type="EMBL" id="RUM97884.1"/>
    </source>
</evidence>
<protein>
    <submittedName>
        <fullName evidence="1">Uncharacterized protein</fullName>
    </submittedName>
</protein>
<sequence length="194" mass="21624">MADVIAGDAIETAARKLAAWLGYSWDGLDDGSIVGKGFPVFAFNQFGGRCFQGYKGDLIDFARELLSAAPKKPRDISEALIEAKAIIFFYEDEFENLRWIATNDVKGNKSGGDKLGRDMDRWENHPDHVHERFRLRAREALGAKTAQIEWIALGGYIDPPPPPDGFITEVKRDGHMGIVTHYRFVSAQEGRPNG</sequence>
<reference evidence="1 2" key="1">
    <citation type="submission" date="2018-11" db="EMBL/GenBank/DDBJ databases">
        <title>Pseudaminobacter arsenicus sp. nov., an arsenic-resistant bacterium isolated from arsenic-rich aquifers.</title>
        <authorList>
            <person name="Mu Y."/>
        </authorList>
    </citation>
    <scope>NUCLEOTIDE SEQUENCE [LARGE SCALE GENOMIC DNA]</scope>
    <source>
        <strain evidence="1 2">CB3</strain>
    </source>
</reference>
<dbReference type="OrthoDB" id="9984782at2"/>
<evidence type="ECO:0000313" key="2">
    <source>
        <dbReference type="Proteomes" id="UP000281647"/>
    </source>
</evidence>
<dbReference type="RefSeq" id="WP_128626755.1">
    <property type="nucleotide sequence ID" value="NZ_RKST01000008.1"/>
</dbReference>